<dbReference type="SMART" id="SM00944">
    <property type="entry name" value="Pro-kuma_activ"/>
    <property type="match status" value="1"/>
</dbReference>
<evidence type="ECO:0000256" key="3">
    <source>
        <dbReference type="ARBA" id="ARBA00004239"/>
    </source>
</evidence>
<comment type="function">
    <text evidence="2">Secreted tripeptidyl-peptidase which degrades proteins at acidic pHs and is involved in virulence.</text>
</comment>
<feature type="binding site" evidence="12">
    <location>
        <position position="541"/>
    </location>
    <ligand>
        <name>Ca(2+)</name>
        <dbReference type="ChEBI" id="CHEBI:29108"/>
    </ligand>
</feature>
<accession>A0AAD4KR55</accession>
<feature type="binding site" evidence="12">
    <location>
        <position position="523"/>
    </location>
    <ligand>
        <name>Ca(2+)</name>
        <dbReference type="ChEBI" id="CHEBI:29108"/>
    </ligand>
</feature>
<feature type="chain" id="PRO_5042176841" description="tripeptidyl-peptidase II" evidence="13">
    <location>
        <begin position="23"/>
        <end position="560"/>
    </location>
</feature>
<evidence type="ECO:0000256" key="2">
    <source>
        <dbReference type="ARBA" id="ARBA00002451"/>
    </source>
</evidence>
<evidence type="ECO:0000256" key="12">
    <source>
        <dbReference type="PROSITE-ProRule" id="PRU01032"/>
    </source>
</evidence>
<gene>
    <name evidence="15" type="ORF">BGW36DRAFT_297976</name>
</gene>
<dbReference type="InterPro" id="IPR030400">
    <property type="entry name" value="Sedolisin_dom"/>
</dbReference>
<keyword evidence="7 13" id="KW-0732">Signal</keyword>
<evidence type="ECO:0000256" key="9">
    <source>
        <dbReference type="ARBA" id="ARBA00022825"/>
    </source>
</evidence>
<dbReference type="InterPro" id="IPR050819">
    <property type="entry name" value="Tripeptidyl-peptidase_I"/>
</dbReference>
<dbReference type="CDD" id="cd11377">
    <property type="entry name" value="Pro-peptidase_S53"/>
    <property type="match status" value="1"/>
</dbReference>
<evidence type="ECO:0000256" key="4">
    <source>
        <dbReference type="ARBA" id="ARBA00012462"/>
    </source>
</evidence>
<dbReference type="InterPro" id="IPR000209">
    <property type="entry name" value="Peptidase_S8/S53_dom"/>
</dbReference>
<organism evidence="15 16">
    <name type="scientific">Talaromyces proteolyticus</name>
    <dbReference type="NCBI Taxonomy" id="1131652"/>
    <lineage>
        <taxon>Eukaryota</taxon>
        <taxon>Fungi</taxon>
        <taxon>Dikarya</taxon>
        <taxon>Ascomycota</taxon>
        <taxon>Pezizomycotina</taxon>
        <taxon>Eurotiomycetes</taxon>
        <taxon>Eurotiomycetidae</taxon>
        <taxon>Eurotiales</taxon>
        <taxon>Trichocomaceae</taxon>
        <taxon>Talaromyces</taxon>
        <taxon>Talaromyces sect. Bacilispori</taxon>
    </lineage>
</organism>
<keyword evidence="10 12" id="KW-0106">Calcium</keyword>
<dbReference type="PROSITE" id="PS51695">
    <property type="entry name" value="SEDOLISIN"/>
    <property type="match status" value="1"/>
</dbReference>
<dbReference type="SUPFAM" id="SSF52743">
    <property type="entry name" value="Subtilisin-like"/>
    <property type="match status" value="1"/>
</dbReference>
<evidence type="ECO:0000256" key="8">
    <source>
        <dbReference type="ARBA" id="ARBA00022801"/>
    </source>
</evidence>
<evidence type="ECO:0000256" key="13">
    <source>
        <dbReference type="SAM" id="SignalP"/>
    </source>
</evidence>
<keyword evidence="8 12" id="KW-0378">Hydrolase</keyword>
<evidence type="ECO:0000256" key="11">
    <source>
        <dbReference type="ARBA" id="ARBA00023145"/>
    </source>
</evidence>
<feature type="signal peptide" evidence="13">
    <location>
        <begin position="1"/>
        <end position="22"/>
    </location>
</feature>
<evidence type="ECO:0000313" key="15">
    <source>
        <dbReference type="EMBL" id="KAH8696422.1"/>
    </source>
</evidence>
<dbReference type="GO" id="GO:0005576">
    <property type="term" value="C:extracellular region"/>
    <property type="evidence" value="ECO:0007669"/>
    <property type="project" value="UniProtKB-SubCell"/>
</dbReference>
<sequence>MVSSLLMQLALSVAFNAFSTVAAPTTYEPKEGFDAVPTGWEQISAASATDVLSLRLSMAPADEANLFDLILNLATPGHASYGQFLSADQLKDLVAPSSAASDAVTSWLKEQNLDPDAIQNHGSYLSFAIPVEQAEKMLQTKFYNFKSTATGEVRTLTLKYSVPKSIANYIETIQPTTDFIEIDGPLLQTYGTVDISNNSASAEAGVPIESCNQQVTPACLQSLYGLPSKGLNPTPNQGLAVPGFLNEYASYDDLNLFLLNLRPDLNPRPSFEFASVDGGINTQSQPGVEANLDIQYTVGLANGLQTTFISVGLSNLQGFTDVFNYILQLQNPPPVLSISYGFNENALSRGAATSMCNLLAQLGARGVSVIVASGDGGVAGSRPSDSCNAFVPTFPASCPYVTAVGASTAIPEVGATLSAGGFSNFFGRPLYQDAAVSRYLNTLGSQYSGRFNPNGRAYPDVSAQGENIVIVLQGQGTLVDGTSASAPIFASTIALLNAERSPLPPLGFLNPWLYVQSGVLNDVVSGSNPGCSTNGFPATRGWDPVTGLGTPNYQNMQGLI</sequence>
<dbReference type="Pfam" id="PF00082">
    <property type="entry name" value="Peptidase_S8"/>
    <property type="match status" value="1"/>
</dbReference>
<feature type="binding site" evidence="12">
    <location>
        <position position="522"/>
    </location>
    <ligand>
        <name>Ca(2+)</name>
        <dbReference type="ChEBI" id="CHEBI:29108"/>
    </ligand>
</feature>
<dbReference type="Pfam" id="PF09286">
    <property type="entry name" value="Pro-kuma_activ"/>
    <property type="match status" value="1"/>
</dbReference>
<dbReference type="Gene3D" id="3.40.50.200">
    <property type="entry name" value="Peptidase S8/S53 domain"/>
    <property type="match status" value="1"/>
</dbReference>
<dbReference type="GO" id="GO:0008240">
    <property type="term" value="F:tripeptidyl-peptidase activity"/>
    <property type="evidence" value="ECO:0007669"/>
    <property type="project" value="UniProtKB-EC"/>
</dbReference>
<keyword evidence="16" id="KW-1185">Reference proteome</keyword>
<dbReference type="AlphaFoldDB" id="A0AAD4KR55"/>
<feature type="binding site" evidence="12">
    <location>
        <position position="543"/>
    </location>
    <ligand>
        <name>Ca(2+)</name>
        <dbReference type="ChEBI" id="CHEBI:29108"/>
    </ligand>
</feature>
<dbReference type="RefSeq" id="XP_046071359.1">
    <property type="nucleotide sequence ID" value="XM_046211397.1"/>
</dbReference>
<dbReference type="PANTHER" id="PTHR14218:SF15">
    <property type="entry name" value="TRIPEPTIDYL-PEPTIDASE 1"/>
    <property type="match status" value="1"/>
</dbReference>
<dbReference type="GO" id="GO:0046872">
    <property type="term" value="F:metal ion binding"/>
    <property type="evidence" value="ECO:0007669"/>
    <property type="project" value="UniProtKB-UniRule"/>
</dbReference>
<comment type="cofactor">
    <cofactor evidence="12">
        <name>Ca(2+)</name>
        <dbReference type="ChEBI" id="CHEBI:29108"/>
    </cofactor>
    <text evidence="12">Binds 1 Ca(2+) ion per subunit.</text>
</comment>
<dbReference type="EC" id="3.4.14.10" evidence="4"/>
<dbReference type="InterPro" id="IPR036852">
    <property type="entry name" value="Peptidase_S8/S53_dom_sf"/>
</dbReference>
<evidence type="ECO:0000256" key="10">
    <source>
        <dbReference type="ARBA" id="ARBA00022837"/>
    </source>
</evidence>
<keyword evidence="9 12" id="KW-0720">Serine protease</keyword>
<comment type="subcellular location">
    <subcellularLocation>
        <location evidence="3">Secreted</location>
        <location evidence="3">Extracellular space</location>
    </subcellularLocation>
</comment>
<proteinExistence type="predicted"/>
<comment type="caution">
    <text evidence="15">The sequence shown here is derived from an EMBL/GenBank/DDBJ whole genome shotgun (WGS) entry which is preliminary data.</text>
</comment>
<dbReference type="PANTHER" id="PTHR14218">
    <property type="entry name" value="PROTEASE S8 TRIPEPTIDYL PEPTIDASE I CLN2"/>
    <property type="match status" value="1"/>
</dbReference>
<keyword evidence="6 12" id="KW-0479">Metal-binding</keyword>
<dbReference type="SUPFAM" id="SSF54897">
    <property type="entry name" value="Protease propeptides/inhibitors"/>
    <property type="match status" value="1"/>
</dbReference>
<evidence type="ECO:0000256" key="5">
    <source>
        <dbReference type="ARBA" id="ARBA00022670"/>
    </source>
</evidence>
<feature type="active site" description="Charge relay system" evidence="12">
    <location>
        <position position="293"/>
    </location>
</feature>
<keyword evidence="11" id="KW-0865">Zymogen</keyword>
<dbReference type="GeneID" id="70241684"/>
<dbReference type="Proteomes" id="UP001201262">
    <property type="component" value="Unassembled WGS sequence"/>
</dbReference>
<dbReference type="InterPro" id="IPR015366">
    <property type="entry name" value="S53_propep"/>
</dbReference>
<dbReference type="EMBL" id="JAJTJA010000007">
    <property type="protein sequence ID" value="KAH8696422.1"/>
    <property type="molecule type" value="Genomic_DNA"/>
</dbReference>
<evidence type="ECO:0000259" key="14">
    <source>
        <dbReference type="PROSITE" id="PS51695"/>
    </source>
</evidence>
<comment type="catalytic activity">
    <reaction evidence="1">
        <text>Release of an N-terminal tripeptide from a polypeptide.</text>
        <dbReference type="EC" id="3.4.14.10"/>
    </reaction>
</comment>
<evidence type="ECO:0000256" key="6">
    <source>
        <dbReference type="ARBA" id="ARBA00022723"/>
    </source>
</evidence>
<evidence type="ECO:0000256" key="7">
    <source>
        <dbReference type="ARBA" id="ARBA00022729"/>
    </source>
</evidence>
<feature type="domain" description="Peptidase S53" evidence="14">
    <location>
        <begin position="214"/>
        <end position="560"/>
    </location>
</feature>
<evidence type="ECO:0000256" key="1">
    <source>
        <dbReference type="ARBA" id="ARBA00001910"/>
    </source>
</evidence>
<feature type="active site" description="Charge relay system" evidence="12">
    <location>
        <position position="483"/>
    </location>
</feature>
<name>A0AAD4KR55_9EURO</name>
<feature type="active site" description="Charge relay system" evidence="12">
    <location>
        <position position="289"/>
    </location>
</feature>
<reference evidence="15" key="1">
    <citation type="submission" date="2021-12" db="EMBL/GenBank/DDBJ databases">
        <title>Convergent genome expansion in fungi linked to evolution of root-endophyte symbiosis.</title>
        <authorList>
            <consortium name="DOE Joint Genome Institute"/>
            <person name="Ke Y.-H."/>
            <person name="Bonito G."/>
            <person name="Liao H.-L."/>
            <person name="Looney B."/>
            <person name="Rojas-Flechas A."/>
            <person name="Nash J."/>
            <person name="Hameed K."/>
            <person name="Schadt C."/>
            <person name="Martin F."/>
            <person name="Crous P.W."/>
            <person name="Miettinen O."/>
            <person name="Magnuson J.K."/>
            <person name="Labbe J."/>
            <person name="Jacobson D."/>
            <person name="Doktycz M.J."/>
            <person name="Veneault-Fourrey C."/>
            <person name="Kuo A."/>
            <person name="Mondo S."/>
            <person name="Calhoun S."/>
            <person name="Riley R."/>
            <person name="Ohm R."/>
            <person name="LaButti K."/>
            <person name="Andreopoulos B."/>
            <person name="Pangilinan J."/>
            <person name="Nolan M."/>
            <person name="Tritt A."/>
            <person name="Clum A."/>
            <person name="Lipzen A."/>
            <person name="Daum C."/>
            <person name="Barry K."/>
            <person name="Grigoriev I.V."/>
            <person name="Vilgalys R."/>
        </authorList>
    </citation>
    <scope>NUCLEOTIDE SEQUENCE</scope>
    <source>
        <strain evidence="15">PMI_201</strain>
    </source>
</reference>
<dbReference type="GO" id="GO:0006508">
    <property type="term" value="P:proteolysis"/>
    <property type="evidence" value="ECO:0007669"/>
    <property type="project" value="UniProtKB-KW"/>
</dbReference>
<dbReference type="GO" id="GO:0004252">
    <property type="term" value="F:serine-type endopeptidase activity"/>
    <property type="evidence" value="ECO:0007669"/>
    <property type="project" value="UniProtKB-UniRule"/>
</dbReference>
<keyword evidence="5 12" id="KW-0645">Protease</keyword>
<protein>
    <recommendedName>
        <fullName evidence="4">tripeptidyl-peptidase II</fullName>
        <ecNumber evidence="4">3.4.14.10</ecNumber>
    </recommendedName>
</protein>
<dbReference type="CDD" id="cd04056">
    <property type="entry name" value="Peptidases_S53"/>
    <property type="match status" value="1"/>
</dbReference>
<evidence type="ECO:0000313" key="16">
    <source>
        <dbReference type="Proteomes" id="UP001201262"/>
    </source>
</evidence>